<accession>A0A1T5FT65</accession>
<dbReference type="RefSeq" id="WP_079645067.1">
    <property type="nucleotide sequence ID" value="NZ_FUZF01000018.1"/>
</dbReference>
<keyword evidence="1" id="KW-0732">Signal</keyword>
<organism evidence="2 3">
    <name type="scientific">Sphingobacterium nematocida</name>
    <dbReference type="NCBI Taxonomy" id="1513896"/>
    <lineage>
        <taxon>Bacteria</taxon>
        <taxon>Pseudomonadati</taxon>
        <taxon>Bacteroidota</taxon>
        <taxon>Sphingobacteriia</taxon>
        <taxon>Sphingobacteriales</taxon>
        <taxon>Sphingobacteriaceae</taxon>
        <taxon>Sphingobacterium</taxon>
    </lineage>
</organism>
<evidence type="ECO:0000256" key="1">
    <source>
        <dbReference type="SAM" id="SignalP"/>
    </source>
</evidence>
<dbReference type="InterPro" id="IPR021958">
    <property type="entry name" value="DUF3575"/>
</dbReference>
<keyword evidence="3" id="KW-1185">Reference proteome</keyword>
<dbReference type="Pfam" id="PF12099">
    <property type="entry name" value="DUF3575"/>
    <property type="match status" value="1"/>
</dbReference>
<dbReference type="STRING" id="1513896.SAMN05660841_03506"/>
<dbReference type="AlphaFoldDB" id="A0A1T5FT65"/>
<reference evidence="3" key="1">
    <citation type="submission" date="2017-02" db="EMBL/GenBank/DDBJ databases">
        <authorList>
            <person name="Varghese N."/>
            <person name="Submissions S."/>
        </authorList>
    </citation>
    <scope>NUCLEOTIDE SEQUENCE [LARGE SCALE GENOMIC DNA]</scope>
    <source>
        <strain evidence="3">DSM 24091</strain>
    </source>
</reference>
<evidence type="ECO:0000313" key="3">
    <source>
        <dbReference type="Proteomes" id="UP000190150"/>
    </source>
</evidence>
<dbReference type="EMBL" id="FUZF01000018">
    <property type="protein sequence ID" value="SKB99341.1"/>
    <property type="molecule type" value="Genomic_DNA"/>
</dbReference>
<dbReference type="Proteomes" id="UP000190150">
    <property type="component" value="Unassembled WGS sequence"/>
</dbReference>
<feature type="chain" id="PRO_5013318670" description="Outer membrane protein beta-barrel domain-containing protein" evidence="1">
    <location>
        <begin position="25"/>
        <end position="263"/>
    </location>
</feature>
<evidence type="ECO:0000313" key="2">
    <source>
        <dbReference type="EMBL" id="SKB99341.1"/>
    </source>
</evidence>
<evidence type="ECO:0008006" key="4">
    <source>
        <dbReference type="Google" id="ProtNLM"/>
    </source>
</evidence>
<name>A0A1T5FT65_9SPHI</name>
<proteinExistence type="predicted"/>
<dbReference type="OrthoDB" id="1118958at2"/>
<protein>
    <recommendedName>
        <fullName evidence="4">Outer membrane protein beta-barrel domain-containing protein</fullName>
    </recommendedName>
</protein>
<sequence length="263" mass="29929">MFPYRYLKFCFLGLLISMVSPTLAQKYCKWGDKGTDHLLKTNLLNLPLKTFNLEYERSFRSNISIGVDVSFTPKRDVPFKGSIIDKITNENAKKSVEETRFNQFSIIPQARFYFGDRDVFTRFYTSPYIKYSRYQTGSTLFYNSNVVNTANSTLIPIEVPISGNINTLSAGIAVGLQFQILKSLYLDWKIIGTHYGFLFGKGSGTSTQALSENLQEEIRKSLQKLDDLPFYSFPHTVTQDRVELKPKGANVGFTSAISVGYRF</sequence>
<gene>
    <name evidence="2" type="ORF">SAMN05660841_03506</name>
</gene>
<feature type="signal peptide" evidence="1">
    <location>
        <begin position="1"/>
        <end position="24"/>
    </location>
</feature>